<protein>
    <submittedName>
        <fullName evidence="8">Uncharacterized protein</fullName>
    </submittedName>
</protein>
<name>A0A2D3VSB0_9PEZI</name>
<evidence type="ECO:0000256" key="7">
    <source>
        <dbReference type="SAM" id="Phobius"/>
    </source>
</evidence>
<dbReference type="InterPro" id="IPR001708">
    <property type="entry name" value="YidC/ALB3/OXA1/COX18"/>
</dbReference>
<dbReference type="AlphaFoldDB" id="A0A2D3VSB0"/>
<evidence type="ECO:0000256" key="4">
    <source>
        <dbReference type="ARBA" id="ARBA00022989"/>
    </source>
</evidence>
<dbReference type="GO" id="GO:0033617">
    <property type="term" value="P:mitochondrial respiratory chain complex IV assembly"/>
    <property type="evidence" value="ECO:0007669"/>
    <property type="project" value="TreeGrafter"/>
</dbReference>
<keyword evidence="9" id="KW-1185">Reference proteome</keyword>
<dbReference type="PANTHER" id="PTHR12428:SF65">
    <property type="entry name" value="CYTOCHROME C OXIDASE ASSEMBLY PROTEIN COX18, MITOCHONDRIAL"/>
    <property type="match status" value="1"/>
</dbReference>
<dbReference type="GO" id="GO:0032977">
    <property type="term" value="F:membrane insertase activity"/>
    <property type="evidence" value="ECO:0007669"/>
    <property type="project" value="InterPro"/>
</dbReference>
<dbReference type="GeneID" id="35606197"/>
<dbReference type="PANTHER" id="PTHR12428">
    <property type="entry name" value="OXA1"/>
    <property type="match status" value="1"/>
</dbReference>
<accession>A0A2D3VSB0</accession>
<comment type="subcellular location">
    <subcellularLocation>
        <location evidence="1">Membrane</location>
        <topology evidence="1">Multi-pass membrane protein</topology>
    </subcellularLocation>
</comment>
<keyword evidence="3 7" id="KW-0812">Transmembrane</keyword>
<feature type="region of interest" description="Disordered" evidence="6">
    <location>
        <begin position="326"/>
        <end position="346"/>
    </location>
</feature>
<feature type="compositionally biased region" description="Basic and acidic residues" evidence="6">
    <location>
        <begin position="334"/>
        <end position="345"/>
    </location>
</feature>
<proteinExistence type="inferred from homology"/>
<evidence type="ECO:0000256" key="1">
    <source>
        <dbReference type="ARBA" id="ARBA00004141"/>
    </source>
</evidence>
<comment type="similarity">
    <text evidence="2">Belongs to the OXA1/ALB3/YidC family.</text>
</comment>
<evidence type="ECO:0000313" key="8">
    <source>
        <dbReference type="EMBL" id="CZT25438.1"/>
    </source>
</evidence>
<gene>
    <name evidence="8" type="ORF">RCC_11170</name>
</gene>
<dbReference type="RefSeq" id="XP_023632161.1">
    <property type="nucleotide sequence ID" value="XM_023776393.1"/>
</dbReference>
<evidence type="ECO:0000313" key="9">
    <source>
        <dbReference type="Proteomes" id="UP000225277"/>
    </source>
</evidence>
<dbReference type="EMBL" id="FJUY01000027">
    <property type="protein sequence ID" value="CZT25438.1"/>
    <property type="molecule type" value="Genomic_DNA"/>
</dbReference>
<organism evidence="8 9">
    <name type="scientific">Ramularia collo-cygni</name>
    <dbReference type="NCBI Taxonomy" id="112498"/>
    <lineage>
        <taxon>Eukaryota</taxon>
        <taxon>Fungi</taxon>
        <taxon>Dikarya</taxon>
        <taxon>Ascomycota</taxon>
        <taxon>Pezizomycotina</taxon>
        <taxon>Dothideomycetes</taxon>
        <taxon>Dothideomycetidae</taxon>
        <taxon>Mycosphaerellales</taxon>
        <taxon>Mycosphaerellaceae</taxon>
        <taxon>Ramularia</taxon>
    </lineage>
</organism>
<evidence type="ECO:0000256" key="6">
    <source>
        <dbReference type="SAM" id="MobiDB-lite"/>
    </source>
</evidence>
<feature type="transmembrane region" description="Helical" evidence="7">
    <location>
        <begin position="369"/>
        <end position="393"/>
    </location>
</feature>
<evidence type="ECO:0000256" key="3">
    <source>
        <dbReference type="ARBA" id="ARBA00022692"/>
    </source>
</evidence>
<dbReference type="OrthoDB" id="2148490at2759"/>
<sequence length="434" mass="47759">MPPLLRPSLYALPPSLRASLYQQHQQQQRSFSASAARKSPLSDALLYCPTLLLDVLHTGLPWHTAIPLSAILVRTLLVYHISALPARKAAITRVNLHPLSAARFRSEYISYRERAADEKIQDAANGRTISEPEMAIMAIRMKIMRGFMAVRSSHRTGKEYGAPAFTWWRSPVNFGVLIAMTEAVRVKCGAREGLLSFLAKSIDQHVDPETARRAAMTPDEILVERLEAAYAAKQQSAGTPAQPVMEGEEGMSFMDEESTSPALQDMASDQLPALNTNIYAGVQDPSLKTEGLAWFPDLTLADSTLLLPFGLSTAIALTVLTRPNPNPAPVIQTKKNENQTPKDDDPLAALAALPPQKSPLDKLSTGQKLGLSVSLVFFFVAAKLPAAVLLYLIPSTVCGWLQTRWLDMKYPLPQMVTPCVRPVRVKVRKEFRDA</sequence>
<dbReference type="STRING" id="112498.A0A2D3VSB0"/>
<dbReference type="GO" id="GO:0005743">
    <property type="term" value="C:mitochondrial inner membrane"/>
    <property type="evidence" value="ECO:0007669"/>
    <property type="project" value="TreeGrafter"/>
</dbReference>
<dbReference type="Proteomes" id="UP000225277">
    <property type="component" value="Unassembled WGS sequence"/>
</dbReference>
<evidence type="ECO:0000256" key="2">
    <source>
        <dbReference type="ARBA" id="ARBA00009877"/>
    </source>
</evidence>
<keyword evidence="5 7" id="KW-0472">Membrane</keyword>
<dbReference type="GO" id="GO:0032979">
    <property type="term" value="P:protein insertion into mitochondrial inner membrane from matrix"/>
    <property type="evidence" value="ECO:0007669"/>
    <property type="project" value="TreeGrafter"/>
</dbReference>
<evidence type="ECO:0000256" key="5">
    <source>
        <dbReference type="ARBA" id="ARBA00023136"/>
    </source>
</evidence>
<reference evidence="8 9" key="1">
    <citation type="submission" date="2016-03" db="EMBL/GenBank/DDBJ databases">
        <authorList>
            <person name="Ploux O."/>
        </authorList>
    </citation>
    <scope>NUCLEOTIDE SEQUENCE [LARGE SCALE GENOMIC DNA]</scope>
    <source>
        <strain evidence="8 9">URUG2</strain>
    </source>
</reference>
<keyword evidence="4 7" id="KW-1133">Transmembrane helix</keyword>